<evidence type="ECO:0000313" key="2">
    <source>
        <dbReference type="Proteomes" id="UP001165524"/>
    </source>
</evidence>
<keyword evidence="2" id="KW-1185">Reference proteome</keyword>
<evidence type="ECO:0000313" key="1">
    <source>
        <dbReference type="EMBL" id="MCK0537136.1"/>
    </source>
</evidence>
<reference evidence="1" key="1">
    <citation type="submission" date="2022-04" db="EMBL/GenBank/DDBJ databases">
        <title>Alcanivorax sp. CY1518 draft genome sequence.</title>
        <authorList>
            <person name="Zhao G."/>
            <person name="An M."/>
        </authorList>
    </citation>
    <scope>NUCLEOTIDE SEQUENCE</scope>
    <source>
        <strain evidence="1">CY1518</strain>
    </source>
</reference>
<name>A0ABT0E5P3_9GAMM</name>
<evidence type="ECO:0008006" key="3">
    <source>
        <dbReference type="Google" id="ProtNLM"/>
    </source>
</evidence>
<organism evidence="1 2">
    <name type="scientific">Alcanivorax quisquiliarum</name>
    <dbReference type="NCBI Taxonomy" id="2933565"/>
    <lineage>
        <taxon>Bacteria</taxon>
        <taxon>Pseudomonadati</taxon>
        <taxon>Pseudomonadota</taxon>
        <taxon>Gammaproteobacteria</taxon>
        <taxon>Oceanospirillales</taxon>
        <taxon>Alcanivoracaceae</taxon>
        <taxon>Alcanivorax</taxon>
    </lineage>
</organism>
<protein>
    <recommendedName>
        <fullName evidence="3">Cell division protein ZapA</fullName>
    </recommendedName>
</protein>
<sequence length="70" mass="7803">MTREKIIQRAEIIFRKKIAPVIERDGTQTPESMAAVVGVLVAHIAKAELETEALEARVAALEEFVLEDKE</sequence>
<dbReference type="Proteomes" id="UP001165524">
    <property type="component" value="Unassembled WGS sequence"/>
</dbReference>
<comment type="caution">
    <text evidence="1">The sequence shown here is derived from an EMBL/GenBank/DDBJ whole genome shotgun (WGS) entry which is preliminary data.</text>
</comment>
<dbReference type="EMBL" id="JALKII010000002">
    <property type="protein sequence ID" value="MCK0537136.1"/>
    <property type="molecule type" value="Genomic_DNA"/>
</dbReference>
<gene>
    <name evidence="1" type="ORF">MU846_05375</name>
</gene>
<proteinExistence type="predicted"/>
<dbReference type="RefSeq" id="WP_246949758.1">
    <property type="nucleotide sequence ID" value="NZ_JALKII010000002.1"/>
</dbReference>
<accession>A0ABT0E5P3</accession>